<evidence type="ECO:0000313" key="4">
    <source>
        <dbReference type="EMBL" id="GJT87139.1"/>
    </source>
</evidence>
<keyword evidence="1" id="KW-0411">Iron-sulfur</keyword>
<evidence type="ECO:0000256" key="3">
    <source>
        <dbReference type="SAM" id="MobiDB-lite"/>
    </source>
</evidence>
<name>A0ABQ5HHW5_9ASTR</name>
<dbReference type="EMBL" id="BQNB010019610">
    <property type="protein sequence ID" value="GJT87139.1"/>
    <property type="molecule type" value="Genomic_DNA"/>
</dbReference>
<protein>
    <submittedName>
        <fullName evidence="4">Monothiol glutaredoxin-S7, chloroplastic</fullName>
    </submittedName>
</protein>
<dbReference type="Proteomes" id="UP001151760">
    <property type="component" value="Unassembled WGS sequence"/>
</dbReference>
<dbReference type="PANTHER" id="PTHR10293:SF72">
    <property type="entry name" value="MONOTHIOL GLUTAREDOXIN-S14, CHLOROPLASTIC"/>
    <property type="match status" value="1"/>
</dbReference>
<evidence type="ECO:0000256" key="2">
    <source>
        <dbReference type="ARBA" id="ARBA00023284"/>
    </source>
</evidence>
<keyword evidence="2" id="KW-0676">Redox-active center</keyword>
<feature type="region of interest" description="Disordered" evidence="3">
    <location>
        <begin position="228"/>
        <end position="248"/>
    </location>
</feature>
<dbReference type="InterPro" id="IPR004480">
    <property type="entry name" value="Monothiol_GRX-rel"/>
</dbReference>
<keyword evidence="1" id="KW-0001">2Fe-2S</keyword>
<proteinExistence type="predicted"/>
<keyword evidence="5" id="KW-1185">Reference proteome</keyword>
<keyword evidence="1" id="KW-0408">Iron</keyword>
<keyword evidence="1" id="KW-0479">Metal-binding</keyword>
<gene>
    <name evidence="4" type="ORF">Tco_1068856</name>
</gene>
<dbReference type="SUPFAM" id="SSF52833">
    <property type="entry name" value="Thioredoxin-like"/>
    <property type="match status" value="1"/>
</dbReference>
<dbReference type="Gene3D" id="3.40.30.10">
    <property type="entry name" value="Glutaredoxin"/>
    <property type="match status" value="1"/>
</dbReference>
<dbReference type="InterPro" id="IPR036249">
    <property type="entry name" value="Thioredoxin-like_sf"/>
</dbReference>
<reference evidence="4" key="2">
    <citation type="submission" date="2022-01" db="EMBL/GenBank/DDBJ databases">
        <authorList>
            <person name="Yamashiro T."/>
            <person name="Shiraishi A."/>
            <person name="Satake H."/>
            <person name="Nakayama K."/>
        </authorList>
    </citation>
    <scope>NUCLEOTIDE SEQUENCE</scope>
</reference>
<accession>A0ABQ5HHW5</accession>
<comment type="caution">
    <text evidence="4">The sequence shown here is derived from an EMBL/GenBank/DDBJ whole genome shotgun (WGS) entry which is preliminary data.</text>
</comment>
<organism evidence="4 5">
    <name type="scientific">Tanacetum coccineum</name>
    <dbReference type="NCBI Taxonomy" id="301880"/>
    <lineage>
        <taxon>Eukaryota</taxon>
        <taxon>Viridiplantae</taxon>
        <taxon>Streptophyta</taxon>
        <taxon>Embryophyta</taxon>
        <taxon>Tracheophyta</taxon>
        <taxon>Spermatophyta</taxon>
        <taxon>Magnoliopsida</taxon>
        <taxon>eudicotyledons</taxon>
        <taxon>Gunneridae</taxon>
        <taxon>Pentapetalae</taxon>
        <taxon>asterids</taxon>
        <taxon>campanulids</taxon>
        <taxon>Asterales</taxon>
        <taxon>Asteraceae</taxon>
        <taxon>Asteroideae</taxon>
        <taxon>Anthemideae</taxon>
        <taxon>Anthemidinae</taxon>
        <taxon>Tanacetum</taxon>
    </lineage>
</organism>
<evidence type="ECO:0000256" key="1">
    <source>
        <dbReference type="ARBA" id="ARBA00022714"/>
    </source>
</evidence>
<dbReference type="PANTHER" id="PTHR10293">
    <property type="entry name" value="GLUTAREDOXIN FAMILY MEMBER"/>
    <property type="match status" value="1"/>
</dbReference>
<reference evidence="4" key="1">
    <citation type="journal article" date="2022" name="Int. J. Mol. Sci.">
        <title>Draft Genome of Tanacetum Coccineum: Genomic Comparison of Closely Related Tanacetum-Family Plants.</title>
        <authorList>
            <person name="Yamashiro T."/>
            <person name="Shiraishi A."/>
            <person name="Nakayama K."/>
            <person name="Satake H."/>
        </authorList>
    </citation>
    <scope>NUCLEOTIDE SEQUENCE</scope>
</reference>
<evidence type="ECO:0000313" key="5">
    <source>
        <dbReference type="Proteomes" id="UP001151760"/>
    </source>
</evidence>
<sequence length="248" mass="27694">MGKIRASIALCPELNTMLDKVVTSHKDILFVKGTNYFPQCGFSNTVEYSQWPTFLQLYINGEFFGGCDITVGGAFSNDCLRAKQSVLLSRSDKLVPFTDNLDLYRLELTDLLANVEADVPILMYKSKKYTFFSMLGVTEYARVDIQLEPQRKEGLVLSVEMWKATTLKLIRIRIISTLLQKTNSTPVLQMLIRKSDRPKVYLFASPLTDASYPTIDFFAAPGKAVAPEMKPAESSIQSSKKGASGGFE</sequence>